<accession>A0A923S690</accession>
<evidence type="ECO:0000313" key="1">
    <source>
        <dbReference type="EMBL" id="MBC5769400.1"/>
    </source>
</evidence>
<comment type="caution">
    <text evidence="1">The sequence shown here is derived from an EMBL/GenBank/DDBJ whole genome shotgun (WGS) entry which is preliminary data.</text>
</comment>
<evidence type="ECO:0000313" key="2">
    <source>
        <dbReference type="Proteomes" id="UP000620327"/>
    </source>
</evidence>
<sequence length="350" mass="39193">MSEESKSWYRMTRPLFNSGFEDDEFWAYGQDGFQEVLDSFIGSDVLIYDKAIGTEPQQVRAIVQQKTSDVYNSTTVRQILCNIGILRCGQYVKHDGAFWLVSSLPDNNRIYEKAVLWKCKYSIRFVSPLTGEIVEYPVYSTNSTQYGTGEAGKTQMTVGEDQHLIYLPYNEETIMLDTQTRFLMDKNKVDPTAYRITRVDPISYAVGDERAEDGLIQWAVLEDQFNAATDNAELMVADYYTSVPGGTEETSGASVHITLTDLDGDFKIAGGETKQIRVQVLDESGVPIDPLQYRLEYDFAGAASIVDEMNGVITLRASDDPVFVGTQIEIKAILDASGSEAVMKIQIVNW</sequence>
<protein>
    <submittedName>
        <fullName evidence="1">Uncharacterized protein</fullName>
    </submittedName>
</protein>
<dbReference type="AlphaFoldDB" id="A0A923S690"/>
<organism evidence="1 2">
    <name type="scientific">Dysosmobacter segnis</name>
    <dbReference type="NCBI Taxonomy" id="2763042"/>
    <lineage>
        <taxon>Bacteria</taxon>
        <taxon>Bacillati</taxon>
        <taxon>Bacillota</taxon>
        <taxon>Clostridia</taxon>
        <taxon>Eubacteriales</taxon>
        <taxon>Oscillospiraceae</taxon>
        <taxon>Dysosmobacter</taxon>
    </lineage>
</organism>
<dbReference type="EMBL" id="JACOQI010000002">
    <property type="protein sequence ID" value="MBC5769400.1"/>
    <property type="molecule type" value="Genomic_DNA"/>
</dbReference>
<name>A0A923S690_9FIRM</name>
<dbReference type="RefSeq" id="WP_187013760.1">
    <property type="nucleotide sequence ID" value="NZ_JACOQI010000002.1"/>
</dbReference>
<reference evidence="1" key="1">
    <citation type="submission" date="2020-08" db="EMBL/GenBank/DDBJ databases">
        <title>Genome public.</title>
        <authorList>
            <person name="Liu C."/>
            <person name="Sun Q."/>
        </authorList>
    </citation>
    <scope>NUCLEOTIDE SEQUENCE</scope>
    <source>
        <strain evidence="1">BX15</strain>
    </source>
</reference>
<keyword evidence="2" id="KW-1185">Reference proteome</keyword>
<gene>
    <name evidence="1" type="ORF">H8Z83_03440</name>
</gene>
<proteinExistence type="predicted"/>
<dbReference type="Proteomes" id="UP000620327">
    <property type="component" value="Unassembled WGS sequence"/>
</dbReference>